<evidence type="ECO:0000256" key="1">
    <source>
        <dbReference type="ARBA" id="ARBA00004141"/>
    </source>
</evidence>
<dbReference type="EMBL" id="JBJKFK010001119">
    <property type="protein sequence ID" value="KAL3314029.1"/>
    <property type="molecule type" value="Genomic_DNA"/>
</dbReference>
<dbReference type="AlphaFoldDB" id="A0ABD2Q343"/>
<keyword evidence="6" id="KW-1185">Reference proteome</keyword>
<organism evidence="5 6">
    <name type="scientific">Cichlidogyrus casuarinus</name>
    <dbReference type="NCBI Taxonomy" id="1844966"/>
    <lineage>
        <taxon>Eukaryota</taxon>
        <taxon>Metazoa</taxon>
        <taxon>Spiralia</taxon>
        <taxon>Lophotrochozoa</taxon>
        <taxon>Platyhelminthes</taxon>
        <taxon>Monogenea</taxon>
        <taxon>Monopisthocotylea</taxon>
        <taxon>Dactylogyridea</taxon>
        <taxon>Ancyrocephalidae</taxon>
        <taxon>Cichlidogyrus</taxon>
    </lineage>
</organism>
<dbReference type="InterPro" id="IPR018499">
    <property type="entry name" value="Tetraspanin/Peripherin"/>
</dbReference>
<evidence type="ECO:0000256" key="4">
    <source>
        <dbReference type="ARBA" id="ARBA00023136"/>
    </source>
</evidence>
<gene>
    <name evidence="5" type="ORF">Ciccas_007358</name>
</gene>
<comment type="caution">
    <text evidence="5">The sequence shown here is derived from an EMBL/GenBank/DDBJ whole genome shotgun (WGS) entry which is preliminary data.</text>
</comment>
<comment type="subcellular location">
    <subcellularLocation>
        <location evidence="1">Membrane</location>
        <topology evidence="1">Multi-pass membrane protein</topology>
    </subcellularLocation>
</comment>
<dbReference type="Gene3D" id="1.10.1450.10">
    <property type="entry name" value="Tetraspanin"/>
    <property type="match status" value="1"/>
</dbReference>
<name>A0ABD2Q343_9PLAT</name>
<dbReference type="Pfam" id="PF00335">
    <property type="entry name" value="Tetraspanin"/>
    <property type="match status" value="1"/>
</dbReference>
<evidence type="ECO:0000313" key="6">
    <source>
        <dbReference type="Proteomes" id="UP001626550"/>
    </source>
</evidence>
<dbReference type="Proteomes" id="UP001626550">
    <property type="component" value="Unassembled WGS sequence"/>
</dbReference>
<evidence type="ECO:0000313" key="5">
    <source>
        <dbReference type="EMBL" id="KAL3314029.1"/>
    </source>
</evidence>
<accession>A0ABD2Q343</accession>
<dbReference type="SUPFAM" id="SSF48652">
    <property type="entry name" value="Tetraspanin"/>
    <property type="match status" value="1"/>
</dbReference>
<evidence type="ECO:0000256" key="2">
    <source>
        <dbReference type="ARBA" id="ARBA00022692"/>
    </source>
</evidence>
<keyword evidence="4" id="KW-0472">Membrane</keyword>
<dbReference type="InterPro" id="IPR008952">
    <property type="entry name" value="Tetraspanin_EC2_sf"/>
</dbReference>
<keyword evidence="2" id="KW-0812">Transmembrane</keyword>
<evidence type="ECO:0000256" key="3">
    <source>
        <dbReference type="ARBA" id="ARBA00022989"/>
    </source>
</evidence>
<dbReference type="GO" id="GO:0016020">
    <property type="term" value="C:membrane"/>
    <property type="evidence" value="ECO:0007669"/>
    <property type="project" value="UniProtKB-SubCell"/>
</dbReference>
<reference evidence="5 6" key="1">
    <citation type="submission" date="2024-11" db="EMBL/GenBank/DDBJ databases">
        <title>Adaptive evolution of stress response genes in parasites aligns with host niche diversity.</title>
        <authorList>
            <person name="Hahn C."/>
            <person name="Resl P."/>
        </authorList>
    </citation>
    <scope>NUCLEOTIDE SEQUENCE [LARGE SCALE GENOMIC DNA]</scope>
    <source>
        <strain evidence="5">EGGRZ-B1_66</strain>
        <tissue evidence="5">Body</tissue>
    </source>
</reference>
<sequence length="92" mass="10591">MQNDFSITRSDTISVTINDIQKRLKCCGSEDYYDWKGSKYFEEPYDSKLNPYSLEDSDPDVSHVPNSCCINEYKSCGALVHPSNLHHKVIRI</sequence>
<keyword evidence="3" id="KW-1133">Transmembrane helix</keyword>
<protein>
    <submittedName>
        <fullName evidence="5">Uncharacterized protein</fullName>
    </submittedName>
</protein>
<proteinExistence type="predicted"/>